<name>A0A6A7BSL2_9PEZI</name>
<feature type="compositionally biased region" description="Polar residues" evidence="3">
    <location>
        <begin position="880"/>
        <end position="896"/>
    </location>
</feature>
<dbReference type="InterPro" id="IPR036388">
    <property type="entry name" value="WH-like_DNA-bd_sf"/>
</dbReference>
<comment type="similarity">
    <text evidence="1">Belongs to the flavin monoamine oxidase family.</text>
</comment>
<evidence type="ECO:0000259" key="4">
    <source>
        <dbReference type="PROSITE" id="PS50934"/>
    </source>
</evidence>
<dbReference type="SUPFAM" id="SSF47095">
    <property type="entry name" value="HMG-box"/>
    <property type="match status" value="1"/>
</dbReference>
<reference evidence="5" key="1">
    <citation type="journal article" date="2020" name="Stud. Mycol.">
        <title>101 Dothideomycetes genomes: a test case for predicting lifestyles and emergence of pathogens.</title>
        <authorList>
            <person name="Haridas S."/>
            <person name="Albert R."/>
            <person name="Binder M."/>
            <person name="Bloem J."/>
            <person name="Labutti K."/>
            <person name="Salamov A."/>
            <person name="Andreopoulos B."/>
            <person name="Baker S."/>
            <person name="Barry K."/>
            <person name="Bills G."/>
            <person name="Bluhm B."/>
            <person name="Cannon C."/>
            <person name="Castanera R."/>
            <person name="Culley D."/>
            <person name="Daum C."/>
            <person name="Ezra D."/>
            <person name="Gonzalez J."/>
            <person name="Henrissat B."/>
            <person name="Kuo A."/>
            <person name="Liang C."/>
            <person name="Lipzen A."/>
            <person name="Lutzoni F."/>
            <person name="Magnuson J."/>
            <person name="Mondo S."/>
            <person name="Nolan M."/>
            <person name="Ohm R."/>
            <person name="Pangilinan J."/>
            <person name="Park H.-J."/>
            <person name="Ramirez L."/>
            <person name="Alfaro M."/>
            <person name="Sun H."/>
            <person name="Tritt A."/>
            <person name="Yoshinaga Y."/>
            <person name="Zwiers L.-H."/>
            <person name="Turgeon B."/>
            <person name="Goodwin S."/>
            <person name="Spatafora J."/>
            <person name="Crous P."/>
            <person name="Grigoriev I."/>
        </authorList>
    </citation>
    <scope>NUCLEOTIDE SEQUENCE</scope>
    <source>
        <strain evidence="5">CBS 480.64</strain>
    </source>
</reference>
<dbReference type="GO" id="GO:0050660">
    <property type="term" value="F:flavin adenine dinucleotide binding"/>
    <property type="evidence" value="ECO:0007669"/>
    <property type="project" value="TreeGrafter"/>
</dbReference>
<dbReference type="GO" id="GO:0010468">
    <property type="term" value="P:regulation of gene expression"/>
    <property type="evidence" value="ECO:0007669"/>
    <property type="project" value="UniProtKB-ARBA"/>
</dbReference>
<feature type="region of interest" description="Disordered" evidence="3">
    <location>
        <begin position="718"/>
        <end position="758"/>
    </location>
</feature>
<feature type="domain" description="SWIRM" evidence="4">
    <location>
        <begin position="24"/>
        <end position="120"/>
    </location>
</feature>
<dbReference type="InterPro" id="IPR002937">
    <property type="entry name" value="Amino_oxidase"/>
</dbReference>
<dbReference type="GO" id="GO:0006338">
    <property type="term" value="P:chromatin remodeling"/>
    <property type="evidence" value="ECO:0007669"/>
    <property type="project" value="TreeGrafter"/>
</dbReference>
<feature type="region of interest" description="Disordered" evidence="3">
    <location>
        <begin position="312"/>
        <end position="334"/>
    </location>
</feature>
<dbReference type="SUPFAM" id="SSF51905">
    <property type="entry name" value="FAD/NAD(P)-binding domain"/>
    <property type="match status" value="1"/>
</dbReference>
<dbReference type="SUPFAM" id="SSF54373">
    <property type="entry name" value="FAD-linked reductases, C-terminal domain"/>
    <property type="match status" value="1"/>
</dbReference>
<dbReference type="Proteomes" id="UP000799421">
    <property type="component" value="Unassembled WGS sequence"/>
</dbReference>
<dbReference type="SUPFAM" id="SSF46689">
    <property type="entry name" value="Homeodomain-like"/>
    <property type="match status" value="1"/>
</dbReference>
<dbReference type="InterPro" id="IPR007526">
    <property type="entry name" value="SWIRM"/>
</dbReference>
<feature type="region of interest" description="Disordered" evidence="3">
    <location>
        <begin position="863"/>
        <end position="896"/>
    </location>
</feature>
<dbReference type="InterPro" id="IPR050281">
    <property type="entry name" value="Flavin_monoamine_oxidase"/>
</dbReference>
<dbReference type="GO" id="GO:0016491">
    <property type="term" value="F:oxidoreductase activity"/>
    <property type="evidence" value="ECO:0007669"/>
    <property type="project" value="UniProtKB-KW"/>
</dbReference>
<dbReference type="GO" id="GO:0003682">
    <property type="term" value="F:chromatin binding"/>
    <property type="evidence" value="ECO:0007669"/>
    <property type="project" value="TreeGrafter"/>
</dbReference>
<dbReference type="Pfam" id="PF01593">
    <property type="entry name" value="Amino_oxidase"/>
    <property type="match status" value="1"/>
</dbReference>
<protein>
    <recommendedName>
        <fullName evidence="4">SWIRM domain-containing protein</fullName>
    </recommendedName>
</protein>
<sequence>MRGRVTAASSIPVGLARIKFAAECIKAAQSSRLDPYALHPGEQALVGNEFSSNEEVTIYLNIRNAILRLWFKNPLARVVPEEAAGCARQERFFGFAEVAYTWLLRNGYINYGCVEVNRALATSNAPEAKTIVVVGAGVAGLATARQLEGLFAQTWMEFEGPPPKVIVLEGRKRIGGRVYSKPLHFQSDGGTALSKHRNTVEMGGMIVTGFNNGNPLEPIMRGQLGLKYHMMTDDMALYDYDGKKVDETRDKIIMDLYADIVNRVGRFRAKRDVVETLRGDEELINRAQDPNTSRSELQAPVGNTQSLPVKRRGRRRNVPPGTEKLTTKTRAVEETETTDKFAAEAAQMMGFTLKEGVSPSQTISLKETATSVEHASLGSVMDEAVEQYRKIVDLTPQDMRMLHWHNANLEYANSAPISALSLTGHDQDTGNEFEGAHCEIIGGYSQLPRGLLGVPTKLDVRFGKSVDSVEYLPEDGKRRNSERGGRSARVKCEDGTTFDADMVVITVPLGVLKEDIINFQPPLPSWKQGAISRLGFGLLNKVVLIYDEAFWDDSRDMFGLLNDSDPPDSLDPADYAKDRGRFFLIWNASKASGRPVLVVLMAGLAAYETEKSSAEELYAEINTRLEKAFPDKHVPLPVEVLLTNWREDAFARGAYSFVAPETEADDYDRMAQPVRNLFFAGEASCGTHPATVHGAYLSGLRAASEVYETLVGPIELPSPFVGSESGDNDVEMQDAYGPNRRSRRPSSNDTITDESDQERQKAMIRHVVSEIGTYPEQPTMHRVKAFDLFVQDMRPNQAAVSRSEPEEEKMIAALEKKWKKLGQEERSAYEDNAKSWNIRGRLRRVRREIDQAGLFRNGLCEDVTSLTSSTPKGNSRESAKTAQTLSPFHTSSTKPH</sequence>
<dbReference type="Gene3D" id="1.10.30.10">
    <property type="entry name" value="High mobility group box domain"/>
    <property type="match status" value="1"/>
</dbReference>
<accession>A0A6A7BSL2</accession>
<evidence type="ECO:0000313" key="6">
    <source>
        <dbReference type="Proteomes" id="UP000799421"/>
    </source>
</evidence>
<evidence type="ECO:0000256" key="3">
    <source>
        <dbReference type="SAM" id="MobiDB-lite"/>
    </source>
</evidence>
<dbReference type="InterPro" id="IPR036910">
    <property type="entry name" value="HMG_box_dom_sf"/>
</dbReference>
<dbReference type="OrthoDB" id="9982100at2759"/>
<dbReference type="EMBL" id="MU006031">
    <property type="protein sequence ID" value="KAF2857695.1"/>
    <property type="molecule type" value="Genomic_DNA"/>
</dbReference>
<evidence type="ECO:0000313" key="5">
    <source>
        <dbReference type="EMBL" id="KAF2857695.1"/>
    </source>
</evidence>
<dbReference type="Pfam" id="PF04433">
    <property type="entry name" value="SWIRM"/>
    <property type="match status" value="1"/>
</dbReference>
<evidence type="ECO:0000256" key="2">
    <source>
        <dbReference type="ARBA" id="ARBA00023002"/>
    </source>
</evidence>
<gene>
    <name evidence="5" type="ORF">K470DRAFT_283682</name>
</gene>
<dbReference type="InterPro" id="IPR036188">
    <property type="entry name" value="FAD/NAD-bd_sf"/>
</dbReference>
<proteinExistence type="inferred from homology"/>
<dbReference type="PROSITE" id="PS50934">
    <property type="entry name" value="SWIRM"/>
    <property type="match status" value="1"/>
</dbReference>
<evidence type="ECO:0000256" key="1">
    <source>
        <dbReference type="ARBA" id="ARBA00005995"/>
    </source>
</evidence>
<dbReference type="PANTHER" id="PTHR10742:SF386">
    <property type="entry name" value="LYSINE-SPECIFIC HISTONE DEMETHYLASE 1A"/>
    <property type="match status" value="1"/>
</dbReference>
<dbReference type="Gene3D" id="3.50.50.60">
    <property type="entry name" value="FAD/NAD(P)-binding domain"/>
    <property type="match status" value="2"/>
</dbReference>
<keyword evidence="6" id="KW-1185">Reference proteome</keyword>
<dbReference type="AlphaFoldDB" id="A0A6A7BSL2"/>
<organism evidence="5 6">
    <name type="scientific">Piedraia hortae CBS 480.64</name>
    <dbReference type="NCBI Taxonomy" id="1314780"/>
    <lineage>
        <taxon>Eukaryota</taxon>
        <taxon>Fungi</taxon>
        <taxon>Dikarya</taxon>
        <taxon>Ascomycota</taxon>
        <taxon>Pezizomycotina</taxon>
        <taxon>Dothideomycetes</taxon>
        <taxon>Dothideomycetidae</taxon>
        <taxon>Capnodiales</taxon>
        <taxon>Piedraiaceae</taxon>
        <taxon>Piedraia</taxon>
    </lineage>
</organism>
<dbReference type="Gene3D" id="3.90.660.10">
    <property type="match status" value="1"/>
</dbReference>
<dbReference type="InterPro" id="IPR009057">
    <property type="entry name" value="Homeodomain-like_sf"/>
</dbReference>
<feature type="compositionally biased region" description="Polar residues" evidence="3">
    <location>
        <begin position="864"/>
        <end position="873"/>
    </location>
</feature>
<dbReference type="PANTHER" id="PTHR10742">
    <property type="entry name" value="FLAVIN MONOAMINE OXIDASE"/>
    <property type="match status" value="1"/>
</dbReference>
<dbReference type="Gene3D" id="1.10.10.10">
    <property type="entry name" value="Winged helix-like DNA-binding domain superfamily/Winged helix DNA-binding domain"/>
    <property type="match status" value="1"/>
</dbReference>
<keyword evidence="2" id="KW-0560">Oxidoreductase</keyword>